<name>A0A951IVW2_9BACT</name>
<keyword evidence="3" id="KW-1185">Reference proteome</keyword>
<gene>
    <name evidence="2" type="ORF">EGN73_09805</name>
</gene>
<reference evidence="2 3" key="1">
    <citation type="journal article" date="2020" name="Syst. Appl. Microbiol.">
        <title>Arthrospiribacter ruber gen. nov., sp. nov., a novel bacterium isolated from Arthrospira cultures.</title>
        <authorList>
            <person name="Waleron M."/>
            <person name="Misztak A."/>
            <person name="Waleron M.M."/>
            <person name="Furmaniak M."/>
            <person name="Mrozik A."/>
            <person name="Waleron K."/>
        </authorList>
    </citation>
    <scope>NUCLEOTIDE SEQUENCE [LARGE SCALE GENOMIC DNA]</scope>
    <source>
        <strain evidence="2 3">DPMB0001</strain>
    </source>
</reference>
<dbReference type="Pfam" id="PF13376">
    <property type="entry name" value="OmdA"/>
    <property type="match status" value="1"/>
</dbReference>
<accession>A0A951IVW2</accession>
<dbReference type="InterPro" id="IPR016786">
    <property type="entry name" value="YdeI_bac"/>
</dbReference>
<protein>
    <recommendedName>
        <fullName evidence="1">YdhG-like domain-containing protein</fullName>
    </recommendedName>
</protein>
<dbReference type="Gene3D" id="3.90.1150.200">
    <property type="match status" value="1"/>
</dbReference>
<dbReference type="AlphaFoldDB" id="A0A951IVW2"/>
<feature type="domain" description="YdhG-like" evidence="1">
    <location>
        <begin position="33"/>
        <end position="130"/>
    </location>
</feature>
<dbReference type="InterPro" id="IPR014922">
    <property type="entry name" value="YdhG-like"/>
</dbReference>
<dbReference type="Proteomes" id="UP000727490">
    <property type="component" value="Unassembled WGS sequence"/>
</dbReference>
<evidence type="ECO:0000313" key="2">
    <source>
        <dbReference type="EMBL" id="MBW3468105.1"/>
    </source>
</evidence>
<dbReference type="SUPFAM" id="SSF159888">
    <property type="entry name" value="YdhG-like"/>
    <property type="match status" value="1"/>
</dbReference>
<comment type="caution">
    <text evidence="2">The sequence shown here is derived from an EMBL/GenBank/DDBJ whole genome shotgun (WGS) entry which is preliminary data.</text>
</comment>
<evidence type="ECO:0000259" key="1">
    <source>
        <dbReference type="Pfam" id="PF08818"/>
    </source>
</evidence>
<dbReference type="Pfam" id="PF08818">
    <property type="entry name" value="DUF1801"/>
    <property type="match status" value="1"/>
</dbReference>
<proteinExistence type="predicted"/>
<dbReference type="EMBL" id="RPHB01000004">
    <property type="protein sequence ID" value="MBW3468105.1"/>
    <property type="molecule type" value="Genomic_DNA"/>
</dbReference>
<organism evidence="2 3">
    <name type="scientific">Arthrospiribacter ruber</name>
    <dbReference type="NCBI Taxonomy" id="2487934"/>
    <lineage>
        <taxon>Bacteria</taxon>
        <taxon>Pseudomonadati</taxon>
        <taxon>Bacteroidota</taxon>
        <taxon>Cytophagia</taxon>
        <taxon>Cytophagales</taxon>
        <taxon>Cyclobacteriaceae</taxon>
        <taxon>Arthrospiribacter</taxon>
    </lineage>
</organism>
<dbReference type="PIRSF" id="PIRSF021308">
    <property type="entry name" value="UCP021308"/>
    <property type="match status" value="1"/>
</dbReference>
<evidence type="ECO:0000313" key="3">
    <source>
        <dbReference type="Proteomes" id="UP000727490"/>
    </source>
</evidence>
<sequence length="210" mass="23845">MKNMPNPKVEAYLDQGCGRCEYFQTPKCKVHLWTEELMALREIALMSGLDEEIKWGVPCYTFEGNNVMLIGAFKGYCAMSFLKGVLLKDPHNILQKPGENSRVGRVAKFENLKAIQSSRQSLLELINDAIEVEKRGEKVVLDNSLEEIPEELQEKLEQDPFLKEAFDSLTPGRKRSFYIHISGAKQAATRRSRAEKCVPKILAGKGFNEY</sequence>